<dbReference type="GO" id="GO:0070530">
    <property type="term" value="F:K63-linked polyubiquitin modification-dependent protein binding"/>
    <property type="evidence" value="ECO:0007669"/>
    <property type="project" value="TreeGrafter"/>
</dbReference>
<dbReference type="Gene3D" id="1.10.8.10">
    <property type="entry name" value="DNA helicase RuvA subunit, C-terminal domain"/>
    <property type="match status" value="1"/>
</dbReference>
<reference evidence="12" key="1">
    <citation type="journal article" date="2016" name="Insect Biochem. Mol. Biol.">
        <title>Multifaceted biological insights from a draft genome sequence of the tobacco hornworm moth, Manduca sexta.</title>
        <authorList>
            <person name="Kanost M.R."/>
            <person name="Arrese E.L."/>
            <person name="Cao X."/>
            <person name="Chen Y.R."/>
            <person name="Chellapilla S."/>
            <person name="Goldsmith M.R."/>
            <person name="Grosse-Wilde E."/>
            <person name="Heckel D.G."/>
            <person name="Herndon N."/>
            <person name="Jiang H."/>
            <person name="Papanicolaou A."/>
            <person name="Qu J."/>
            <person name="Soulages J.L."/>
            <person name="Vogel H."/>
            <person name="Walters J."/>
            <person name="Waterhouse R.M."/>
            <person name="Ahn S.J."/>
            <person name="Almeida F.C."/>
            <person name="An C."/>
            <person name="Aqrawi P."/>
            <person name="Bretschneider A."/>
            <person name="Bryant W.B."/>
            <person name="Bucks S."/>
            <person name="Chao H."/>
            <person name="Chevignon G."/>
            <person name="Christen J.M."/>
            <person name="Clarke D.F."/>
            <person name="Dittmer N.T."/>
            <person name="Ferguson L.C.F."/>
            <person name="Garavelou S."/>
            <person name="Gordon K.H.J."/>
            <person name="Gunaratna R.T."/>
            <person name="Han Y."/>
            <person name="Hauser F."/>
            <person name="He Y."/>
            <person name="Heidel-Fischer H."/>
            <person name="Hirsh A."/>
            <person name="Hu Y."/>
            <person name="Jiang H."/>
            <person name="Kalra D."/>
            <person name="Klinner C."/>
            <person name="Konig C."/>
            <person name="Kovar C."/>
            <person name="Kroll A.R."/>
            <person name="Kuwar S.S."/>
            <person name="Lee S.L."/>
            <person name="Lehman R."/>
            <person name="Li K."/>
            <person name="Li Z."/>
            <person name="Liang H."/>
            <person name="Lovelace S."/>
            <person name="Lu Z."/>
            <person name="Mansfield J.H."/>
            <person name="McCulloch K.J."/>
            <person name="Mathew T."/>
            <person name="Morton B."/>
            <person name="Muzny D.M."/>
            <person name="Neunemann D."/>
            <person name="Ongeri F."/>
            <person name="Pauchet Y."/>
            <person name="Pu L.L."/>
            <person name="Pyrousis I."/>
            <person name="Rao X.J."/>
            <person name="Redding A."/>
            <person name="Roesel C."/>
            <person name="Sanchez-Gracia A."/>
            <person name="Schaack S."/>
            <person name="Shukla A."/>
            <person name="Tetreau G."/>
            <person name="Wang Y."/>
            <person name="Xiong G.H."/>
            <person name="Traut W."/>
            <person name="Walsh T.K."/>
            <person name="Worley K.C."/>
            <person name="Wu D."/>
            <person name="Wu W."/>
            <person name="Wu Y.Q."/>
            <person name="Zhang X."/>
            <person name="Zou Z."/>
            <person name="Zucker H."/>
            <person name="Briscoe A.D."/>
            <person name="Burmester T."/>
            <person name="Clem R.J."/>
            <person name="Feyereisen R."/>
            <person name="Grimmelikhuijzen C.J.P."/>
            <person name="Hamodrakas S.J."/>
            <person name="Hansson B.S."/>
            <person name="Huguet E."/>
            <person name="Jermiin L.S."/>
            <person name="Lan Q."/>
            <person name="Lehman H.K."/>
            <person name="Lorenzen M."/>
            <person name="Merzendorfer H."/>
            <person name="Michalopoulos I."/>
            <person name="Morton D.B."/>
            <person name="Muthukrishnan S."/>
            <person name="Oakeshott J.G."/>
            <person name="Palmer W."/>
            <person name="Park Y."/>
            <person name="Passarelli A.L."/>
            <person name="Rozas J."/>
            <person name="Schwartz L.M."/>
            <person name="Smith W."/>
            <person name="Southgate A."/>
            <person name="Vilcinskas A."/>
            <person name="Vogt R."/>
            <person name="Wang P."/>
            <person name="Werren J."/>
            <person name="Yu X.Q."/>
            <person name="Zhou J.J."/>
            <person name="Brown S.J."/>
            <person name="Scherer S.E."/>
            <person name="Richards S."/>
            <person name="Blissard G.W."/>
        </authorList>
    </citation>
    <scope>NUCLEOTIDE SEQUENCE</scope>
</reference>
<protein>
    <recommendedName>
        <fullName evidence="14">Sequestosome-1</fullName>
    </recommendedName>
</protein>
<dbReference type="InterPro" id="IPR053793">
    <property type="entry name" value="PB1-like"/>
</dbReference>
<dbReference type="GO" id="GO:0008270">
    <property type="term" value="F:zinc ion binding"/>
    <property type="evidence" value="ECO:0007669"/>
    <property type="project" value="UniProtKB-KW"/>
</dbReference>
<dbReference type="Pfam" id="PF16577">
    <property type="entry name" value="UBA_5"/>
    <property type="match status" value="1"/>
</dbReference>
<evidence type="ECO:0000256" key="2">
    <source>
        <dbReference type="ARBA" id="ARBA00004496"/>
    </source>
</evidence>
<keyword evidence="6" id="KW-0862">Zinc</keyword>
<comment type="caution">
    <text evidence="12">The sequence shown here is derived from an EMBL/GenBank/DDBJ whole genome shotgun (WGS) entry which is preliminary data.</text>
</comment>
<dbReference type="CDD" id="cd02340">
    <property type="entry name" value="ZZ_NBR1_like"/>
    <property type="match status" value="1"/>
</dbReference>
<dbReference type="InterPro" id="IPR033741">
    <property type="entry name" value="SQSTM_UBA"/>
</dbReference>
<dbReference type="InterPro" id="IPR052260">
    <property type="entry name" value="Autophagy_Rcpt_SigReg"/>
</dbReference>
<comment type="subcellular location">
    <subcellularLocation>
        <location evidence="2">Cytoplasm</location>
    </subcellularLocation>
    <subcellularLocation>
        <location evidence="1">Nucleus</location>
    </subcellularLocation>
</comment>
<organism evidence="12 13">
    <name type="scientific">Manduca sexta</name>
    <name type="common">Tobacco hawkmoth</name>
    <name type="synonym">Tobacco hornworm</name>
    <dbReference type="NCBI Taxonomy" id="7130"/>
    <lineage>
        <taxon>Eukaryota</taxon>
        <taxon>Metazoa</taxon>
        <taxon>Ecdysozoa</taxon>
        <taxon>Arthropoda</taxon>
        <taxon>Hexapoda</taxon>
        <taxon>Insecta</taxon>
        <taxon>Pterygota</taxon>
        <taxon>Neoptera</taxon>
        <taxon>Endopterygota</taxon>
        <taxon>Lepidoptera</taxon>
        <taxon>Glossata</taxon>
        <taxon>Ditrysia</taxon>
        <taxon>Bombycoidea</taxon>
        <taxon>Sphingidae</taxon>
        <taxon>Sphinginae</taxon>
        <taxon>Sphingini</taxon>
        <taxon>Manduca</taxon>
    </lineage>
</organism>
<evidence type="ECO:0000313" key="13">
    <source>
        <dbReference type="Proteomes" id="UP000791440"/>
    </source>
</evidence>
<dbReference type="PROSITE" id="PS51745">
    <property type="entry name" value="PB1"/>
    <property type="match status" value="1"/>
</dbReference>
<keyword evidence="3" id="KW-0963">Cytoplasm</keyword>
<dbReference type="PROSITE" id="PS50135">
    <property type="entry name" value="ZF_ZZ_2"/>
    <property type="match status" value="1"/>
</dbReference>
<dbReference type="SMART" id="SM00291">
    <property type="entry name" value="ZnF_ZZ"/>
    <property type="match status" value="1"/>
</dbReference>
<dbReference type="AlphaFoldDB" id="A0A922CIH3"/>
<evidence type="ECO:0000259" key="11">
    <source>
        <dbReference type="PROSITE" id="PS51745"/>
    </source>
</evidence>
<feature type="region of interest" description="Disordered" evidence="9">
    <location>
        <begin position="279"/>
        <end position="360"/>
    </location>
</feature>
<evidence type="ECO:0000256" key="7">
    <source>
        <dbReference type="ARBA" id="ARBA00023242"/>
    </source>
</evidence>
<feature type="compositionally biased region" description="Basic and acidic residues" evidence="9">
    <location>
        <begin position="279"/>
        <end position="304"/>
    </location>
</feature>
<dbReference type="Gene3D" id="3.10.20.90">
    <property type="entry name" value="Phosphatidylinositol 3-kinase Catalytic Subunit, Chain A, domain 1"/>
    <property type="match status" value="1"/>
</dbReference>
<dbReference type="GO" id="GO:0005634">
    <property type="term" value="C:nucleus"/>
    <property type="evidence" value="ECO:0007669"/>
    <property type="project" value="UniProtKB-SubCell"/>
</dbReference>
<keyword evidence="4" id="KW-0479">Metal-binding</keyword>
<evidence type="ECO:0000259" key="10">
    <source>
        <dbReference type="PROSITE" id="PS50135"/>
    </source>
</evidence>
<proteinExistence type="predicted"/>
<evidence type="ECO:0000256" key="8">
    <source>
        <dbReference type="PROSITE-ProRule" id="PRU00228"/>
    </source>
</evidence>
<keyword evidence="5 8" id="KW-0863">Zinc-finger</keyword>
<dbReference type="InterPro" id="IPR000433">
    <property type="entry name" value="Znf_ZZ"/>
</dbReference>
<dbReference type="CDD" id="cd14320">
    <property type="entry name" value="UBA_SQSTM"/>
    <property type="match status" value="1"/>
</dbReference>
<gene>
    <name evidence="12" type="ORF">O3G_MSEX004943</name>
</gene>
<dbReference type="GO" id="GO:0044753">
    <property type="term" value="C:amphisome"/>
    <property type="evidence" value="ECO:0007669"/>
    <property type="project" value="TreeGrafter"/>
</dbReference>
<feature type="compositionally biased region" description="Basic and acidic residues" evidence="9">
    <location>
        <begin position="222"/>
        <end position="235"/>
    </location>
</feature>
<feature type="compositionally biased region" description="Low complexity" evidence="9">
    <location>
        <begin position="407"/>
        <end position="428"/>
    </location>
</feature>
<evidence type="ECO:0000256" key="4">
    <source>
        <dbReference type="ARBA" id="ARBA00022723"/>
    </source>
</evidence>
<evidence type="ECO:0000313" key="12">
    <source>
        <dbReference type="EMBL" id="KAG6447366.1"/>
    </source>
</evidence>
<dbReference type="EMBL" id="JH668343">
    <property type="protein sequence ID" value="KAG6447366.1"/>
    <property type="molecule type" value="Genomic_DNA"/>
</dbReference>
<name>A0A922CIH3_MANSE</name>
<keyword evidence="7" id="KW-0539">Nucleus</keyword>
<dbReference type="PROSITE" id="PS01357">
    <property type="entry name" value="ZF_ZZ_1"/>
    <property type="match status" value="1"/>
</dbReference>
<dbReference type="GO" id="GO:0007032">
    <property type="term" value="P:endosome organization"/>
    <property type="evidence" value="ECO:0007669"/>
    <property type="project" value="TreeGrafter"/>
</dbReference>
<dbReference type="GO" id="GO:0000423">
    <property type="term" value="P:mitophagy"/>
    <property type="evidence" value="ECO:0007669"/>
    <property type="project" value="TreeGrafter"/>
</dbReference>
<feature type="region of interest" description="Disordered" evidence="9">
    <location>
        <begin position="401"/>
        <end position="440"/>
    </location>
</feature>
<dbReference type="SUPFAM" id="SSF46934">
    <property type="entry name" value="UBA-like"/>
    <property type="match status" value="1"/>
</dbReference>
<sequence>MESEVQFKTYTFWENKEKPEIRRFRIDKREATNFSVFNSRLLEVYPGLKNKTYIVTWRDEEGDDIVISSDEEMDTALSYLGTGLVRFIIKLKPQATRNEAEFMFTATTAGGSANNSTPSSPKAGDSKQAPKTNIVGDSIHTGVTCDVCDWPVIGFRYKCVVCPDFDLCAGCEAGGNHRDHCMVRLPAPEMSRTLIKAAIKRSRHFFKTVGHADCPYKKQKGEKHEKKQHEESHGRRSEHRQRRSRISWLDTVANYMNEFANLAGDFDVDIDFKACDKKEKKTQEQQNEKPKGEQKEEPKDESKGEPMNVDAKQEEAQSESQKEQANPEGSVPEGQKAQENKPAKNAKQPQDGASGKPAPKPRIEELQKLLEMYVGDCYNYFTPPDGIHTVNAKSFVIDGFGNGGNRPEPTAPASAPATPQSGPASAASDRGLSPDKADDWTMINNETDFTTTSANGTAADETSQVPFNLPEEFKQRVKIGDGSNLYPPLNTATAVLNPKEPELLKPQQPTVPPQAQTSSQAQTAAQAQPAPKAQPTAQPQPTAQAQTNAQGQAQTEPQGHLPHAHATAESFFSAQFHSSPPTSQAQPGTEQKANPQMKQPGTIRYHSKPHIDAAIRCMLAMGFTNEGGWLTQLLDNTDGNIAAVIDMLNPVTPKNL</sequence>
<feature type="compositionally biased region" description="Low complexity" evidence="9">
    <location>
        <begin position="513"/>
        <end position="555"/>
    </location>
</feature>
<feature type="region of interest" description="Disordered" evidence="9">
    <location>
        <begin position="216"/>
        <end position="243"/>
    </location>
</feature>
<evidence type="ECO:0000256" key="6">
    <source>
        <dbReference type="ARBA" id="ARBA00022833"/>
    </source>
</evidence>
<dbReference type="GO" id="GO:0035973">
    <property type="term" value="P:aggrephagy"/>
    <property type="evidence" value="ECO:0007669"/>
    <property type="project" value="TreeGrafter"/>
</dbReference>
<evidence type="ECO:0000256" key="5">
    <source>
        <dbReference type="ARBA" id="ARBA00022771"/>
    </source>
</evidence>
<dbReference type="Gene3D" id="3.30.60.90">
    <property type="match status" value="1"/>
</dbReference>
<dbReference type="PANTHER" id="PTHR15090:SF0">
    <property type="entry name" value="SEQUESTOSOME-1"/>
    <property type="match status" value="1"/>
</dbReference>
<feature type="compositionally biased region" description="Polar residues" evidence="9">
    <location>
        <begin position="108"/>
        <end position="120"/>
    </location>
</feature>
<dbReference type="Proteomes" id="UP000791440">
    <property type="component" value="Unassembled WGS sequence"/>
</dbReference>
<feature type="domain" description="PB1" evidence="11">
    <location>
        <begin position="9"/>
        <end position="96"/>
    </location>
</feature>
<dbReference type="GO" id="GO:0016235">
    <property type="term" value="C:aggresome"/>
    <property type="evidence" value="ECO:0007669"/>
    <property type="project" value="TreeGrafter"/>
</dbReference>
<keyword evidence="13" id="KW-1185">Reference proteome</keyword>
<feature type="compositionally biased region" description="Polar residues" evidence="9">
    <location>
        <begin position="570"/>
        <end position="599"/>
    </location>
</feature>
<reference evidence="12" key="2">
    <citation type="submission" date="2020-12" db="EMBL/GenBank/DDBJ databases">
        <authorList>
            <person name="Kanost M."/>
        </authorList>
    </citation>
    <scope>NUCLEOTIDE SEQUENCE</scope>
</reference>
<dbReference type="InterPro" id="IPR000270">
    <property type="entry name" value="PB1_dom"/>
</dbReference>
<evidence type="ECO:0000256" key="9">
    <source>
        <dbReference type="SAM" id="MobiDB-lite"/>
    </source>
</evidence>
<dbReference type="Pfam" id="PF00569">
    <property type="entry name" value="ZZ"/>
    <property type="match status" value="1"/>
</dbReference>
<feature type="domain" description="ZZ-type" evidence="10">
    <location>
        <begin position="140"/>
        <end position="190"/>
    </location>
</feature>
<dbReference type="InterPro" id="IPR043145">
    <property type="entry name" value="Znf_ZZ_sf"/>
</dbReference>
<dbReference type="Pfam" id="PF00564">
    <property type="entry name" value="PB1"/>
    <property type="match status" value="1"/>
</dbReference>
<accession>A0A922CIH3</accession>
<dbReference type="GO" id="GO:0005080">
    <property type="term" value="F:protein kinase C binding"/>
    <property type="evidence" value="ECO:0007669"/>
    <property type="project" value="TreeGrafter"/>
</dbReference>
<dbReference type="PANTHER" id="PTHR15090">
    <property type="entry name" value="SEQUESTOSOME 1-RELATED"/>
    <property type="match status" value="1"/>
</dbReference>
<evidence type="ECO:0008006" key="14">
    <source>
        <dbReference type="Google" id="ProtNLM"/>
    </source>
</evidence>
<feature type="region of interest" description="Disordered" evidence="9">
    <location>
        <begin position="108"/>
        <end position="131"/>
    </location>
</feature>
<evidence type="ECO:0000256" key="1">
    <source>
        <dbReference type="ARBA" id="ARBA00004123"/>
    </source>
</evidence>
<dbReference type="SUPFAM" id="SSF54277">
    <property type="entry name" value="CAD &amp; PB1 domains"/>
    <property type="match status" value="1"/>
</dbReference>
<evidence type="ECO:0000256" key="3">
    <source>
        <dbReference type="ARBA" id="ARBA00022490"/>
    </source>
</evidence>
<feature type="region of interest" description="Disordered" evidence="9">
    <location>
        <begin position="503"/>
        <end position="601"/>
    </location>
</feature>
<dbReference type="SUPFAM" id="SSF57850">
    <property type="entry name" value="RING/U-box"/>
    <property type="match status" value="1"/>
</dbReference>
<dbReference type="InterPro" id="IPR009060">
    <property type="entry name" value="UBA-like_sf"/>
</dbReference>